<gene>
    <name evidence="2" type="ORF">CCAP1982_LOCUS8719</name>
</gene>
<feature type="compositionally biased region" description="Polar residues" evidence="1">
    <location>
        <begin position="20"/>
        <end position="30"/>
    </location>
</feature>
<evidence type="ECO:0000313" key="2">
    <source>
        <dbReference type="EMBL" id="CAD7000227.1"/>
    </source>
</evidence>
<name>A0A811UR27_CERCA</name>
<organism evidence="2 3">
    <name type="scientific">Ceratitis capitata</name>
    <name type="common">Mediterranean fruit fly</name>
    <name type="synonym">Tephritis capitata</name>
    <dbReference type="NCBI Taxonomy" id="7213"/>
    <lineage>
        <taxon>Eukaryota</taxon>
        <taxon>Metazoa</taxon>
        <taxon>Ecdysozoa</taxon>
        <taxon>Arthropoda</taxon>
        <taxon>Hexapoda</taxon>
        <taxon>Insecta</taxon>
        <taxon>Pterygota</taxon>
        <taxon>Neoptera</taxon>
        <taxon>Endopterygota</taxon>
        <taxon>Diptera</taxon>
        <taxon>Brachycera</taxon>
        <taxon>Muscomorpha</taxon>
        <taxon>Tephritoidea</taxon>
        <taxon>Tephritidae</taxon>
        <taxon>Ceratitis</taxon>
        <taxon>Ceratitis</taxon>
    </lineage>
</organism>
<evidence type="ECO:0000313" key="3">
    <source>
        <dbReference type="Proteomes" id="UP000606786"/>
    </source>
</evidence>
<reference evidence="2" key="1">
    <citation type="submission" date="2020-11" db="EMBL/GenBank/DDBJ databases">
        <authorList>
            <person name="Whitehead M."/>
        </authorList>
    </citation>
    <scope>NUCLEOTIDE SEQUENCE</scope>
    <source>
        <strain evidence="2">EGII</strain>
    </source>
</reference>
<accession>A0A811UR27</accession>
<feature type="non-terminal residue" evidence="2">
    <location>
        <position position="69"/>
    </location>
</feature>
<comment type="caution">
    <text evidence="2">The sequence shown here is derived from an EMBL/GenBank/DDBJ whole genome shotgun (WGS) entry which is preliminary data.</text>
</comment>
<feature type="compositionally biased region" description="Polar residues" evidence="1">
    <location>
        <begin position="1"/>
        <end position="12"/>
    </location>
</feature>
<keyword evidence="3" id="KW-1185">Reference proteome</keyword>
<sequence>MSTVSDTDSTETQTKRKQQQPHPFTYSSSETIIFPTRLNNAQKLSKWEKGEGGTTLNLPHSIWRLCRPI</sequence>
<dbReference type="AlphaFoldDB" id="A0A811UR27"/>
<evidence type="ECO:0000256" key="1">
    <source>
        <dbReference type="SAM" id="MobiDB-lite"/>
    </source>
</evidence>
<proteinExistence type="predicted"/>
<dbReference type="Proteomes" id="UP000606786">
    <property type="component" value="Unassembled WGS sequence"/>
</dbReference>
<protein>
    <submittedName>
        <fullName evidence="2">(Mediterranean fruit fly) hypothetical protein</fullName>
    </submittedName>
</protein>
<feature type="region of interest" description="Disordered" evidence="1">
    <location>
        <begin position="1"/>
        <end position="30"/>
    </location>
</feature>
<dbReference type="EMBL" id="CAJHJT010000012">
    <property type="protein sequence ID" value="CAD7000227.1"/>
    <property type="molecule type" value="Genomic_DNA"/>
</dbReference>